<evidence type="ECO:0000256" key="3">
    <source>
        <dbReference type="ARBA" id="ARBA00022741"/>
    </source>
</evidence>
<dbReference type="SUPFAM" id="SSF52540">
    <property type="entry name" value="P-loop containing nucleoside triphosphate hydrolases"/>
    <property type="match status" value="1"/>
</dbReference>
<dbReference type="PROSITE" id="PS50893">
    <property type="entry name" value="ABC_TRANSPORTER_2"/>
    <property type="match status" value="1"/>
</dbReference>
<feature type="domain" description="ABC transporter" evidence="5">
    <location>
        <begin position="8"/>
        <end position="244"/>
    </location>
</feature>
<organism evidence="6 7">
    <name type="scientific">Psychracetigena formicireducens</name>
    <dbReference type="NCBI Taxonomy" id="2986056"/>
    <lineage>
        <taxon>Bacteria</taxon>
        <taxon>Bacillati</taxon>
        <taxon>Candidatus Lithacetigenota</taxon>
        <taxon>Candidatus Psychracetigena</taxon>
    </lineage>
</organism>
<evidence type="ECO:0000256" key="1">
    <source>
        <dbReference type="ARBA" id="ARBA00005417"/>
    </source>
</evidence>
<evidence type="ECO:0000259" key="5">
    <source>
        <dbReference type="PROSITE" id="PS50893"/>
    </source>
</evidence>
<gene>
    <name evidence="6" type="primary">natA_2</name>
    <name evidence="6" type="ORF">DDT42_01230</name>
</gene>
<dbReference type="InterPro" id="IPR003439">
    <property type="entry name" value="ABC_transporter-like_ATP-bd"/>
</dbReference>
<dbReference type="SMART" id="SM00382">
    <property type="entry name" value="AAA"/>
    <property type="match status" value="1"/>
</dbReference>
<dbReference type="GO" id="GO:0016887">
    <property type="term" value="F:ATP hydrolysis activity"/>
    <property type="evidence" value="ECO:0007669"/>
    <property type="project" value="InterPro"/>
</dbReference>
<dbReference type="GO" id="GO:0005524">
    <property type="term" value="F:ATP binding"/>
    <property type="evidence" value="ECO:0007669"/>
    <property type="project" value="UniProtKB-KW"/>
</dbReference>
<dbReference type="Proteomes" id="UP000811545">
    <property type="component" value="Unassembled WGS sequence"/>
</dbReference>
<dbReference type="Pfam" id="PF00005">
    <property type="entry name" value="ABC_tran"/>
    <property type="match status" value="1"/>
</dbReference>
<dbReference type="Gene3D" id="3.40.50.300">
    <property type="entry name" value="P-loop containing nucleotide triphosphate hydrolases"/>
    <property type="match status" value="1"/>
</dbReference>
<comment type="caution">
    <text evidence="6">The sequence shown here is derived from an EMBL/GenBank/DDBJ whole genome shotgun (WGS) entry which is preliminary data.</text>
</comment>
<dbReference type="PANTHER" id="PTHR42711:SF5">
    <property type="entry name" value="ABC TRANSPORTER ATP-BINDING PROTEIN NATA"/>
    <property type="match status" value="1"/>
</dbReference>
<sequence length="324" mass="36169">MENNNYAVKTIDIKRTFKKSSNLINALKGISLTVNRGEFFGVLGRNGAGKTTFLKILSTLLYPTSGQAWVGGWDVQKDGQNIREIINLVSGGEESGYGILNVRENLWMFSQFYGIPSSIALKRIDKYLEMFGLKDQAKTRVSALSTGMRQKMNLIRGLLNNPEILFLDEPTVGLDVESARHIRSFLKDWIKENDRTIILTTHYMLEADELSERLAIIEGGEIIALGTPSEFKGLSQTENFYELTVNNFPESLDINIEGVQLISKLPQNGNTILKIRLKEDSLLSELLASLNQHGTKLELLKKKEPTLEDAFVNLVGKSIDVSGA</sequence>
<keyword evidence="3" id="KW-0547">Nucleotide-binding</keyword>
<dbReference type="InterPro" id="IPR050763">
    <property type="entry name" value="ABC_transporter_ATP-binding"/>
</dbReference>
<evidence type="ECO:0000256" key="2">
    <source>
        <dbReference type="ARBA" id="ARBA00022448"/>
    </source>
</evidence>
<keyword evidence="4 6" id="KW-0067">ATP-binding</keyword>
<evidence type="ECO:0000313" key="7">
    <source>
        <dbReference type="Proteomes" id="UP000811545"/>
    </source>
</evidence>
<evidence type="ECO:0000313" key="6">
    <source>
        <dbReference type="EMBL" id="MBT9145359.1"/>
    </source>
</evidence>
<dbReference type="InterPro" id="IPR003593">
    <property type="entry name" value="AAA+_ATPase"/>
</dbReference>
<protein>
    <submittedName>
        <fullName evidence="6">ABC transporter ATP-binding protein NatA</fullName>
    </submittedName>
</protein>
<comment type="similarity">
    <text evidence="1">Belongs to the ABC transporter superfamily.</text>
</comment>
<dbReference type="PANTHER" id="PTHR42711">
    <property type="entry name" value="ABC TRANSPORTER ATP-BINDING PROTEIN"/>
    <property type="match status" value="1"/>
</dbReference>
<reference evidence="6 7" key="1">
    <citation type="journal article" date="2021" name="bioRxiv">
        <title>Unique metabolic strategies in Hadean analogues reveal hints for primordial physiology.</title>
        <authorList>
            <person name="Nobu M.K."/>
            <person name="Nakai R."/>
            <person name="Tamazawa S."/>
            <person name="Mori H."/>
            <person name="Toyoda A."/>
            <person name="Ijiri A."/>
            <person name="Suzuki S."/>
            <person name="Kurokawa K."/>
            <person name="Kamagata Y."/>
            <person name="Tamaki H."/>
        </authorList>
    </citation>
    <scope>NUCLEOTIDE SEQUENCE [LARGE SCALE GENOMIC DNA]</scope>
    <source>
        <strain evidence="6">BS525</strain>
    </source>
</reference>
<proteinExistence type="inferred from homology"/>
<dbReference type="AlphaFoldDB" id="A0A9E2BLT8"/>
<dbReference type="EMBL" id="QLTW01000081">
    <property type="protein sequence ID" value="MBT9145359.1"/>
    <property type="molecule type" value="Genomic_DNA"/>
</dbReference>
<accession>A0A9E2BLT8</accession>
<evidence type="ECO:0000256" key="4">
    <source>
        <dbReference type="ARBA" id="ARBA00022840"/>
    </source>
</evidence>
<dbReference type="InterPro" id="IPR027417">
    <property type="entry name" value="P-loop_NTPase"/>
</dbReference>
<name>A0A9E2BLT8_PSYF1</name>
<keyword evidence="2" id="KW-0813">Transport</keyword>